<keyword evidence="2" id="KW-1133">Transmembrane helix</keyword>
<sequence>MSSDGSFIPAAPPPPNVEPNFEHPESSSHQLIIVSVVFPVLSFFFLIPRLYSATFIIRKWHPDDYLICIASVRSTYPMFRRSW</sequence>
<evidence type="ECO:0000256" key="1">
    <source>
        <dbReference type="SAM" id="MobiDB-lite"/>
    </source>
</evidence>
<proteinExistence type="predicted"/>
<dbReference type="AlphaFoldDB" id="A0AAE0LPG1"/>
<reference evidence="3" key="1">
    <citation type="journal article" date="2023" name="Mol. Phylogenet. Evol.">
        <title>Genome-scale phylogeny and comparative genomics of the fungal order Sordariales.</title>
        <authorList>
            <person name="Hensen N."/>
            <person name="Bonometti L."/>
            <person name="Westerberg I."/>
            <person name="Brannstrom I.O."/>
            <person name="Guillou S."/>
            <person name="Cros-Aarteil S."/>
            <person name="Calhoun S."/>
            <person name="Haridas S."/>
            <person name="Kuo A."/>
            <person name="Mondo S."/>
            <person name="Pangilinan J."/>
            <person name="Riley R."/>
            <person name="LaButti K."/>
            <person name="Andreopoulos B."/>
            <person name="Lipzen A."/>
            <person name="Chen C."/>
            <person name="Yan M."/>
            <person name="Daum C."/>
            <person name="Ng V."/>
            <person name="Clum A."/>
            <person name="Steindorff A."/>
            <person name="Ohm R.A."/>
            <person name="Martin F."/>
            <person name="Silar P."/>
            <person name="Natvig D.O."/>
            <person name="Lalanne C."/>
            <person name="Gautier V."/>
            <person name="Ament-Velasquez S.L."/>
            <person name="Kruys A."/>
            <person name="Hutchinson M.I."/>
            <person name="Powell A.J."/>
            <person name="Barry K."/>
            <person name="Miller A.N."/>
            <person name="Grigoriev I.V."/>
            <person name="Debuchy R."/>
            <person name="Gladieux P."/>
            <person name="Hiltunen Thoren M."/>
            <person name="Johannesson H."/>
        </authorList>
    </citation>
    <scope>NUCLEOTIDE SEQUENCE</scope>
    <source>
        <strain evidence="3">CBS 168.71</strain>
    </source>
</reference>
<feature type="transmembrane region" description="Helical" evidence="2">
    <location>
        <begin position="31"/>
        <end position="51"/>
    </location>
</feature>
<keyword evidence="2" id="KW-0472">Membrane</keyword>
<gene>
    <name evidence="3" type="ORF">B0H64DRAFT_403278</name>
</gene>
<dbReference type="GeneID" id="87841243"/>
<reference evidence="3" key="2">
    <citation type="submission" date="2023-06" db="EMBL/GenBank/DDBJ databases">
        <authorList>
            <consortium name="Lawrence Berkeley National Laboratory"/>
            <person name="Haridas S."/>
            <person name="Hensen N."/>
            <person name="Bonometti L."/>
            <person name="Westerberg I."/>
            <person name="Brannstrom I.O."/>
            <person name="Guillou S."/>
            <person name="Cros-Aarteil S."/>
            <person name="Calhoun S."/>
            <person name="Kuo A."/>
            <person name="Mondo S."/>
            <person name="Pangilinan J."/>
            <person name="Riley R."/>
            <person name="Labutti K."/>
            <person name="Andreopoulos B."/>
            <person name="Lipzen A."/>
            <person name="Chen C."/>
            <person name="Yanf M."/>
            <person name="Daum C."/>
            <person name="Ng V."/>
            <person name="Clum A."/>
            <person name="Steindorff A."/>
            <person name="Ohm R."/>
            <person name="Martin F."/>
            <person name="Silar P."/>
            <person name="Natvig D."/>
            <person name="Lalanne C."/>
            <person name="Gautier V."/>
            <person name="Ament-Velasquez S.L."/>
            <person name="Kruys A."/>
            <person name="Hutchinson M.I."/>
            <person name="Powell A.J."/>
            <person name="Barry K."/>
            <person name="Miller A.N."/>
            <person name="Grigoriev I.V."/>
            <person name="Debuchy R."/>
            <person name="Gladieux P."/>
            <person name="Thoren M.H."/>
            <person name="Johannesson H."/>
        </authorList>
    </citation>
    <scope>NUCLEOTIDE SEQUENCE</scope>
    <source>
        <strain evidence="3">CBS 168.71</strain>
    </source>
</reference>
<dbReference type="Proteomes" id="UP001278766">
    <property type="component" value="Unassembled WGS sequence"/>
</dbReference>
<comment type="caution">
    <text evidence="3">The sequence shown here is derived from an EMBL/GenBank/DDBJ whole genome shotgun (WGS) entry which is preliminary data.</text>
</comment>
<dbReference type="EMBL" id="JAUEPN010000006">
    <property type="protein sequence ID" value="KAK3292996.1"/>
    <property type="molecule type" value="Genomic_DNA"/>
</dbReference>
<accession>A0AAE0LPG1</accession>
<name>A0AAE0LPG1_9PEZI</name>
<evidence type="ECO:0000313" key="3">
    <source>
        <dbReference type="EMBL" id="KAK3292996.1"/>
    </source>
</evidence>
<keyword evidence="2" id="KW-0812">Transmembrane</keyword>
<keyword evidence="4" id="KW-1185">Reference proteome</keyword>
<organism evidence="3 4">
    <name type="scientific">Chaetomium fimeti</name>
    <dbReference type="NCBI Taxonomy" id="1854472"/>
    <lineage>
        <taxon>Eukaryota</taxon>
        <taxon>Fungi</taxon>
        <taxon>Dikarya</taxon>
        <taxon>Ascomycota</taxon>
        <taxon>Pezizomycotina</taxon>
        <taxon>Sordariomycetes</taxon>
        <taxon>Sordariomycetidae</taxon>
        <taxon>Sordariales</taxon>
        <taxon>Chaetomiaceae</taxon>
        <taxon>Chaetomium</taxon>
    </lineage>
</organism>
<evidence type="ECO:0000313" key="4">
    <source>
        <dbReference type="Proteomes" id="UP001278766"/>
    </source>
</evidence>
<evidence type="ECO:0000256" key="2">
    <source>
        <dbReference type="SAM" id="Phobius"/>
    </source>
</evidence>
<protein>
    <submittedName>
        <fullName evidence="3">Uncharacterized protein</fullName>
    </submittedName>
</protein>
<dbReference type="RefSeq" id="XP_062656510.1">
    <property type="nucleotide sequence ID" value="XM_062804295.1"/>
</dbReference>
<feature type="region of interest" description="Disordered" evidence="1">
    <location>
        <begin position="1"/>
        <end position="24"/>
    </location>
</feature>